<reference evidence="4 5" key="1">
    <citation type="journal article" date="2018" name="BMC Genomics">
        <title>Comparative genome analyses reveal sequence features reflecting distinct modes of host-adaptation between dicot and monocot powdery mildew.</title>
        <authorList>
            <person name="Wu Y."/>
            <person name="Ma X."/>
            <person name="Pan Z."/>
            <person name="Kale S.D."/>
            <person name="Song Y."/>
            <person name="King H."/>
            <person name="Zhang Q."/>
            <person name="Presley C."/>
            <person name="Deng X."/>
            <person name="Wei C.I."/>
            <person name="Xiao S."/>
        </authorList>
    </citation>
    <scope>NUCLEOTIDE SEQUENCE [LARGE SCALE GENOMIC DNA]</scope>
    <source>
        <strain evidence="4">UMSG2</strain>
    </source>
</reference>
<evidence type="ECO:0000259" key="3">
    <source>
        <dbReference type="Pfam" id="PF03061"/>
    </source>
</evidence>
<dbReference type="InterPro" id="IPR052061">
    <property type="entry name" value="PTE-AB_protein"/>
</dbReference>
<dbReference type="CDD" id="cd03443">
    <property type="entry name" value="PaaI_thioesterase"/>
    <property type="match status" value="1"/>
</dbReference>
<feature type="domain" description="Thioesterase" evidence="3">
    <location>
        <begin position="213"/>
        <end position="255"/>
    </location>
</feature>
<feature type="region of interest" description="Disordered" evidence="1">
    <location>
        <begin position="1"/>
        <end position="64"/>
    </location>
</feature>
<dbReference type="InterPro" id="IPR006683">
    <property type="entry name" value="Thioestr_dom"/>
</dbReference>
<dbReference type="AlphaFoldDB" id="A0A420HXU1"/>
<name>A0A420HXU1_9PEZI</name>
<dbReference type="PANTHER" id="PTHR47260">
    <property type="entry name" value="UPF0644 PROTEIN PB2B4.06"/>
    <property type="match status" value="1"/>
</dbReference>
<dbReference type="Proteomes" id="UP000286134">
    <property type="component" value="Unassembled WGS sequence"/>
</dbReference>
<feature type="transmembrane region" description="Helical" evidence="2">
    <location>
        <begin position="72"/>
        <end position="94"/>
    </location>
</feature>
<feature type="compositionally biased region" description="Low complexity" evidence="1">
    <location>
        <begin position="31"/>
        <end position="49"/>
    </location>
</feature>
<dbReference type="OrthoDB" id="506431at2759"/>
<comment type="caution">
    <text evidence="4">The sequence shown here is derived from an EMBL/GenBank/DDBJ whole genome shotgun (WGS) entry which is preliminary data.</text>
</comment>
<proteinExistence type="predicted"/>
<evidence type="ECO:0000256" key="1">
    <source>
        <dbReference type="SAM" id="MobiDB-lite"/>
    </source>
</evidence>
<keyword evidence="5" id="KW-1185">Reference proteome</keyword>
<dbReference type="STRING" id="212602.A0A420HXU1"/>
<protein>
    <submittedName>
        <fullName evidence="4">Putative thioesterase family protein</fullName>
    </submittedName>
</protein>
<dbReference type="InterPro" id="IPR029069">
    <property type="entry name" value="HotDog_dom_sf"/>
</dbReference>
<dbReference type="EMBL" id="MCFK01003516">
    <property type="protein sequence ID" value="RKF62226.1"/>
    <property type="molecule type" value="Genomic_DNA"/>
</dbReference>
<keyword evidence="2" id="KW-1133">Transmembrane helix</keyword>
<evidence type="ECO:0000313" key="5">
    <source>
        <dbReference type="Proteomes" id="UP000286134"/>
    </source>
</evidence>
<gene>
    <name evidence="4" type="ORF">OnM2_035098</name>
</gene>
<dbReference type="Pfam" id="PF03061">
    <property type="entry name" value="4HBT"/>
    <property type="match status" value="1"/>
</dbReference>
<dbReference type="SUPFAM" id="SSF54637">
    <property type="entry name" value="Thioesterase/thiol ester dehydrase-isomerase"/>
    <property type="match status" value="1"/>
</dbReference>
<keyword evidence="2" id="KW-0812">Transmembrane</keyword>
<evidence type="ECO:0000256" key="2">
    <source>
        <dbReference type="SAM" id="Phobius"/>
    </source>
</evidence>
<evidence type="ECO:0000313" key="4">
    <source>
        <dbReference type="EMBL" id="RKF62226.1"/>
    </source>
</evidence>
<organism evidence="4 5">
    <name type="scientific">Erysiphe neolycopersici</name>
    <dbReference type="NCBI Taxonomy" id="212602"/>
    <lineage>
        <taxon>Eukaryota</taxon>
        <taxon>Fungi</taxon>
        <taxon>Dikarya</taxon>
        <taxon>Ascomycota</taxon>
        <taxon>Pezizomycotina</taxon>
        <taxon>Leotiomycetes</taxon>
        <taxon>Erysiphales</taxon>
        <taxon>Erysiphaceae</taxon>
        <taxon>Erysiphe</taxon>
    </lineage>
</organism>
<accession>A0A420HXU1</accession>
<sequence length="323" mass="35402">MSTTTSYSSRVEKQPRHANLRSQLPLADIISPSSHSGAIDSSSSSVGLSNNTEGERQETIGSSKKSRSLRPYIYGFLFFAVGSLIGNLICSIVIPRDSLVPGSPEDLLMIKYLHEQAEKLPLVNRLSSDSLWSIMGTYTGEDTEGETGEMGNEPVHGKLVEEEINETRQRRLTIGPLGGSRALGGYQKMFRHIETGEIIKIFWLGPGISGWPGVAHGGVLATILDETLGHCAMGFLEGHTGVTANLQVNYLRPVLTNGFYVIRATKLEDQEGGNNEKKKFDDPLQKRKQWVTGTLENTAGELCVESKALFVVPKKYKLKILNP</sequence>
<dbReference type="PANTHER" id="PTHR47260:SF1">
    <property type="entry name" value="UPF0644 PROTEIN PB2B4.06"/>
    <property type="match status" value="1"/>
</dbReference>
<dbReference type="Gene3D" id="3.10.129.10">
    <property type="entry name" value="Hotdog Thioesterase"/>
    <property type="match status" value="1"/>
</dbReference>
<keyword evidence="2" id="KW-0472">Membrane</keyword>